<gene>
    <name evidence="2" type="ORF">QR46_4960</name>
</gene>
<evidence type="ECO:0000313" key="3">
    <source>
        <dbReference type="Proteomes" id="UP000070089"/>
    </source>
</evidence>
<sequence length="63" mass="6222">MSTRGLGGAQQLPRARRPVCLALLGCESHALAEGPSHGGPNRGDRGAHGGGTVAAGFSGARLC</sequence>
<proteinExistence type="predicted"/>
<evidence type="ECO:0000256" key="1">
    <source>
        <dbReference type="SAM" id="MobiDB-lite"/>
    </source>
</evidence>
<evidence type="ECO:0000313" key="2">
    <source>
        <dbReference type="EMBL" id="KWX11086.1"/>
    </source>
</evidence>
<reference evidence="2 3" key="1">
    <citation type="journal article" date="2015" name="Mol. Biochem. Parasitol.">
        <title>Identification of polymorphic genes for use in assemblage B genotyping assays through comparative genomics of multiple assemblage B Giardia duodenalis isolates.</title>
        <authorList>
            <person name="Wielinga C."/>
            <person name="Thompson R.C."/>
            <person name="Monis P."/>
            <person name="Ryan U."/>
        </authorList>
    </citation>
    <scope>NUCLEOTIDE SEQUENCE [LARGE SCALE GENOMIC DNA]</scope>
    <source>
        <strain evidence="2 3">BAH15c1</strain>
    </source>
</reference>
<dbReference type="VEuPathDB" id="GiardiaDB:QR46_4960"/>
<accession>A0A132NLZ6</accession>
<protein>
    <submittedName>
        <fullName evidence="2">Uncharacterized protein</fullName>
    </submittedName>
</protein>
<comment type="caution">
    <text evidence="2">The sequence shown here is derived from an EMBL/GenBank/DDBJ whole genome shotgun (WGS) entry which is preliminary data.</text>
</comment>
<name>A0A132NLZ6_GIAIN</name>
<organism evidence="2 3">
    <name type="scientific">Giardia duodenalis assemblage B</name>
    <dbReference type="NCBI Taxonomy" id="1394984"/>
    <lineage>
        <taxon>Eukaryota</taxon>
        <taxon>Metamonada</taxon>
        <taxon>Diplomonadida</taxon>
        <taxon>Hexamitidae</taxon>
        <taxon>Giardiinae</taxon>
        <taxon>Giardia</taxon>
    </lineage>
</organism>
<feature type="region of interest" description="Disordered" evidence="1">
    <location>
        <begin position="31"/>
        <end position="63"/>
    </location>
</feature>
<dbReference type="AlphaFoldDB" id="A0A132NLZ6"/>
<dbReference type="Proteomes" id="UP000070089">
    <property type="component" value="Unassembled WGS sequence"/>
</dbReference>
<dbReference type="EMBL" id="JXTI01000373">
    <property type="protein sequence ID" value="KWX11086.1"/>
    <property type="molecule type" value="Genomic_DNA"/>
</dbReference>